<reference evidence="1" key="1">
    <citation type="submission" date="2019-08" db="EMBL/GenBank/DDBJ databases">
        <authorList>
            <person name="Kucharzyk K."/>
            <person name="Murdoch R.W."/>
            <person name="Higgins S."/>
            <person name="Loffler F."/>
        </authorList>
    </citation>
    <scope>NUCLEOTIDE SEQUENCE</scope>
</reference>
<gene>
    <name evidence="1" type="ORF">SDC9_196069</name>
</gene>
<evidence type="ECO:0000313" key="1">
    <source>
        <dbReference type="EMBL" id="MPN48462.1"/>
    </source>
</evidence>
<organism evidence="1">
    <name type="scientific">bioreactor metagenome</name>
    <dbReference type="NCBI Taxonomy" id="1076179"/>
    <lineage>
        <taxon>unclassified sequences</taxon>
        <taxon>metagenomes</taxon>
        <taxon>ecological metagenomes</taxon>
    </lineage>
</organism>
<accession>A0A645ICA5</accession>
<protein>
    <submittedName>
        <fullName evidence="1">Uncharacterized protein</fullName>
    </submittedName>
</protein>
<name>A0A645ICA5_9ZZZZ</name>
<comment type="caution">
    <text evidence="1">The sequence shown here is derived from an EMBL/GenBank/DDBJ whole genome shotgun (WGS) entry which is preliminary data.</text>
</comment>
<dbReference type="EMBL" id="VSSQ01110799">
    <property type="protein sequence ID" value="MPN48462.1"/>
    <property type="molecule type" value="Genomic_DNA"/>
</dbReference>
<sequence>MDHYVARPHKIAVSLRLSSVGYYFWQEEFLRQAKSFLAGGQ</sequence>
<proteinExistence type="predicted"/>
<dbReference type="AlphaFoldDB" id="A0A645ICA5"/>